<dbReference type="InterPro" id="IPR036648">
    <property type="entry name" value="CN_Hdrase_a/SCN_Hdrase_g_sf"/>
</dbReference>
<keyword evidence="4" id="KW-1185">Reference proteome</keyword>
<dbReference type="Pfam" id="PF02979">
    <property type="entry name" value="NHase_alpha"/>
    <property type="match status" value="1"/>
</dbReference>
<dbReference type="GO" id="GO:0003824">
    <property type="term" value="F:catalytic activity"/>
    <property type="evidence" value="ECO:0007669"/>
    <property type="project" value="InterPro"/>
</dbReference>
<evidence type="ECO:0000313" key="4">
    <source>
        <dbReference type="Proteomes" id="UP000192726"/>
    </source>
</evidence>
<gene>
    <name evidence="3" type="ORF">B1H19_12140</name>
</gene>
<dbReference type="AlphaFoldDB" id="A0A1V0TPJ2"/>
<dbReference type="STRING" id="553510.B1H19_12140"/>
<sequence length="196" mass="21288">MSEGHPSTPVAARVRRLEERLIEARVVEETQLDAALAAMLQGASPLNGARIVARAWADEDFRRRLLADANAVLPEIGLSMAGGIQEQRLKVVENTEAAHNVIVCTLCSCYPIGLLGPSPSWYKSEAYRARVVREPRAVLAEFGLELPEDTAITVWDSSAESRYLVLPRRPEGTGEMSEPELAALVTREGLIGTAAV</sequence>
<evidence type="ECO:0000256" key="1">
    <source>
        <dbReference type="ARBA" id="ARBA00022723"/>
    </source>
</evidence>
<accession>A0A1V0TPJ2</accession>
<dbReference type="GO" id="GO:0046914">
    <property type="term" value="F:transition metal ion binding"/>
    <property type="evidence" value="ECO:0007669"/>
    <property type="project" value="InterPro"/>
</dbReference>
<dbReference type="Gene3D" id="3.90.330.10">
    <property type="entry name" value="Nitrile hydratase alpha /Thiocyanate hydrolase gamma"/>
    <property type="match status" value="1"/>
</dbReference>
<dbReference type="OrthoDB" id="528553at2"/>
<reference evidence="3 4" key="1">
    <citation type="submission" date="2017-04" db="EMBL/GenBank/DDBJ databases">
        <title>Complete Genome Sequence of Streptomyces gilvosporeus F607, a Capable Producer of Natamycin.</title>
        <authorList>
            <person name="Zong G."/>
            <person name="Zhong C."/>
            <person name="Fu J."/>
            <person name="Qin R."/>
            <person name="Cao G."/>
        </authorList>
    </citation>
    <scope>NUCLEOTIDE SEQUENCE [LARGE SCALE GENOMIC DNA]</scope>
    <source>
        <strain evidence="3 4">F607</strain>
    </source>
</reference>
<dbReference type="RefSeq" id="WP_083104630.1">
    <property type="nucleotide sequence ID" value="NZ_CP020569.1"/>
</dbReference>
<evidence type="ECO:0000259" key="2">
    <source>
        <dbReference type="Pfam" id="PF02979"/>
    </source>
</evidence>
<dbReference type="KEGG" id="sgv:B1H19_12140"/>
<evidence type="ECO:0000313" key="3">
    <source>
        <dbReference type="EMBL" id="ARF54859.1"/>
    </source>
</evidence>
<dbReference type="EMBL" id="CP020569">
    <property type="protein sequence ID" value="ARF54859.1"/>
    <property type="molecule type" value="Genomic_DNA"/>
</dbReference>
<dbReference type="SUPFAM" id="SSF56209">
    <property type="entry name" value="Nitrile hydratase alpha chain"/>
    <property type="match status" value="1"/>
</dbReference>
<protein>
    <submittedName>
        <fullName evidence="3">Nitrile hydratase subunit alpha</fullName>
    </submittedName>
</protein>
<feature type="domain" description="Nitrile hydratase alpha/Thiocyanate hydrolase gamma" evidence="2">
    <location>
        <begin position="10"/>
        <end position="194"/>
    </location>
</feature>
<keyword evidence="1" id="KW-0479">Metal-binding</keyword>
<proteinExistence type="predicted"/>
<organism evidence="3 4">
    <name type="scientific">Streptomyces gilvosporeus</name>
    <dbReference type="NCBI Taxonomy" id="553510"/>
    <lineage>
        <taxon>Bacteria</taxon>
        <taxon>Bacillati</taxon>
        <taxon>Actinomycetota</taxon>
        <taxon>Actinomycetes</taxon>
        <taxon>Kitasatosporales</taxon>
        <taxon>Streptomycetaceae</taxon>
        <taxon>Streptomyces</taxon>
    </lineage>
</organism>
<name>A0A1V0TPJ2_9ACTN</name>
<dbReference type="Proteomes" id="UP000192726">
    <property type="component" value="Chromosome"/>
</dbReference>
<dbReference type="InterPro" id="IPR004232">
    <property type="entry name" value="CN_Hdrtase_a/SCN_Hdrlase_g"/>
</dbReference>